<feature type="region of interest" description="Disordered" evidence="1">
    <location>
        <begin position="149"/>
        <end position="186"/>
    </location>
</feature>
<dbReference type="AlphaFoldDB" id="A0A6P5G9N2"/>
<gene>
    <name evidence="3" type="primary">LOC109720065</name>
</gene>
<evidence type="ECO:0000313" key="3">
    <source>
        <dbReference type="RefSeq" id="XP_020102533.1"/>
    </source>
</evidence>
<feature type="compositionally biased region" description="Polar residues" evidence="1">
    <location>
        <begin position="60"/>
        <end position="69"/>
    </location>
</feature>
<keyword evidence="2" id="KW-1185">Reference proteome</keyword>
<organism evidence="2 3">
    <name type="scientific">Ananas comosus</name>
    <name type="common">Pineapple</name>
    <name type="synonym">Ananas ananas</name>
    <dbReference type="NCBI Taxonomy" id="4615"/>
    <lineage>
        <taxon>Eukaryota</taxon>
        <taxon>Viridiplantae</taxon>
        <taxon>Streptophyta</taxon>
        <taxon>Embryophyta</taxon>
        <taxon>Tracheophyta</taxon>
        <taxon>Spermatophyta</taxon>
        <taxon>Magnoliopsida</taxon>
        <taxon>Liliopsida</taxon>
        <taxon>Poales</taxon>
        <taxon>Bromeliaceae</taxon>
        <taxon>Bromelioideae</taxon>
        <taxon>Ananas</taxon>
    </lineage>
</organism>
<protein>
    <submittedName>
        <fullName evidence="3">Nascent polypeptide-associated complex subunit alpha, muscle-specific form-like</fullName>
    </submittedName>
</protein>
<accession>A0A6P5G9N2</accession>
<proteinExistence type="predicted"/>
<sequence>MPDCDFSGSSSGVVTGHPRRRRTSPAPLEQAAADSGQPRPSGLEIGVRAQPPLPAGRAALQSTPTTSRFPSGHPRAPSVATRASCGLPGLVRDEAEPSWPPRITAAHCGAHRLPLGLRHRIVAGPTSSGCRRATGKLEPEKEWRDLISTAAPPDASPHKPAGSPNPTDQPHPPLAGPPAVRQPVVNPSFLGSGNAILCSSTEFRGSGHLSCDLISLLNFGK</sequence>
<evidence type="ECO:0000313" key="2">
    <source>
        <dbReference type="Proteomes" id="UP000515123"/>
    </source>
</evidence>
<reference evidence="2" key="1">
    <citation type="journal article" date="2015" name="Nat. Genet.">
        <title>The pineapple genome and the evolution of CAM photosynthesis.</title>
        <authorList>
            <person name="Ming R."/>
            <person name="VanBuren R."/>
            <person name="Wai C.M."/>
            <person name="Tang H."/>
            <person name="Schatz M.C."/>
            <person name="Bowers J.E."/>
            <person name="Lyons E."/>
            <person name="Wang M.L."/>
            <person name="Chen J."/>
            <person name="Biggers E."/>
            <person name="Zhang J."/>
            <person name="Huang L."/>
            <person name="Zhang L."/>
            <person name="Miao W."/>
            <person name="Zhang J."/>
            <person name="Ye Z."/>
            <person name="Miao C."/>
            <person name="Lin Z."/>
            <person name="Wang H."/>
            <person name="Zhou H."/>
            <person name="Yim W.C."/>
            <person name="Priest H.D."/>
            <person name="Zheng C."/>
            <person name="Woodhouse M."/>
            <person name="Edger P.P."/>
            <person name="Guyot R."/>
            <person name="Guo H.B."/>
            <person name="Guo H."/>
            <person name="Zheng G."/>
            <person name="Singh R."/>
            <person name="Sharma A."/>
            <person name="Min X."/>
            <person name="Zheng Y."/>
            <person name="Lee H."/>
            <person name="Gurtowski J."/>
            <person name="Sedlazeck F.J."/>
            <person name="Harkess A."/>
            <person name="McKain M.R."/>
            <person name="Liao Z."/>
            <person name="Fang J."/>
            <person name="Liu J."/>
            <person name="Zhang X."/>
            <person name="Zhang Q."/>
            <person name="Hu W."/>
            <person name="Qin Y."/>
            <person name="Wang K."/>
            <person name="Chen L.Y."/>
            <person name="Shirley N."/>
            <person name="Lin Y.R."/>
            <person name="Liu L.Y."/>
            <person name="Hernandez A.G."/>
            <person name="Wright C.L."/>
            <person name="Bulone V."/>
            <person name="Tuskan G.A."/>
            <person name="Heath K."/>
            <person name="Zee F."/>
            <person name="Moore P.H."/>
            <person name="Sunkar R."/>
            <person name="Leebens-Mack J.H."/>
            <person name="Mockler T."/>
            <person name="Bennetzen J.L."/>
            <person name="Freeling M."/>
            <person name="Sankoff D."/>
            <person name="Paterson A.H."/>
            <person name="Zhu X."/>
            <person name="Yang X."/>
            <person name="Smith J.A."/>
            <person name="Cushman J.C."/>
            <person name="Paull R.E."/>
            <person name="Yu Q."/>
        </authorList>
    </citation>
    <scope>NUCLEOTIDE SEQUENCE [LARGE SCALE GENOMIC DNA]</scope>
    <source>
        <strain evidence="2">cv. F153</strain>
    </source>
</reference>
<reference evidence="3" key="2">
    <citation type="submission" date="2025-08" db="UniProtKB">
        <authorList>
            <consortium name="RefSeq"/>
        </authorList>
    </citation>
    <scope>IDENTIFICATION</scope>
    <source>
        <tissue evidence="3">Leaf</tissue>
    </source>
</reference>
<evidence type="ECO:0000256" key="1">
    <source>
        <dbReference type="SAM" id="MobiDB-lite"/>
    </source>
</evidence>
<dbReference type="RefSeq" id="XP_020102533.1">
    <property type="nucleotide sequence ID" value="XM_020246944.1"/>
</dbReference>
<feature type="region of interest" description="Disordered" evidence="1">
    <location>
        <begin position="1"/>
        <end position="82"/>
    </location>
</feature>
<feature type="compositionally biased region" description="Pro residues" evidence="1">
    <location>
        <begin position="167"/>
        <end position="176"/>
    </location>
</feature>
<dbReference type="Proteomes" id="UP000515123">
    <property type="component" value="Linkage group 14"/>
</dbReference>
<name>A0A6P5G9N2_ANACO</name>
<dbReference type="GeneID" id="109720065"/>